<keyword evidence="4" id="KW-0067">ATP-binding</keyword>
<evidence type="ECO:0000313" key="9">
    <source>
        <dbReference type="Proteomes" id="UP000799424"/>
    </source>
</evidence>
<evidence type="ECO:0000256" key="2">
    <source>
        <dbReference type="ARBA" id="ARBA00022741"/>
    </source>
</evidence>
<feature type="domain" description="Protein kinase" evidence="7">
    <location>
        <begin position="1"/>
        <end position="298"/>
    </location>
</feature>
<dbReference type="GO" id="GO:0004672">
    <property type="term" value="F:protein kinase activity"/>
    <property type="evidence" value="ECO:0007669"/>
    <property type="project" value="InterPro"/>
</dbReference>
<evidence type="ECO:0000313" key="8">
    <source>
        <dbReference type="EMBL" id="KAF2824320.1"/>
    </source>
</evidence>
<gene>
    <name evidence="8" type="ORF">CC86DRAFT_53915</name>
</gene>
<proteinExistence type="inferred from homology"/>
<keyword evidence="6" id="KW-0175">Coiled coil</keyword>
<dbReference type="PANTHER" id="PTHR11042:SF190">
    <property type="entry name" value="MITOSIS INHIBITOR PROTEIN KINASE MIK1"/>
    <property type="match status" value="1"/>
</dbReference>
<evidence type="ECO:0000256" key="1">
    <source>
        <dbReference type="ARBA" id="ARBA00022679"/>
    </source>
</evidence>
<dbReference type="InterPro" id="IPR000719">
    <property type="entry name" value="Prot_kinase_dom"/>
</dbReference>
<dbReference type="SMART" id="SM00220">
    <property type="entry name" value="S_TKc"/>
    <property type="match status" value="1"/>
</dbReference>
<comment type="similarity">
    <text evidence="5">Belongs to the protein kinase superfamily. Ser/Thr protein kinase family. GCN2 subfamily.</text>
</comment>
<dbReference type="PROSITE" id="PS50011">
    <property type="entry name" value="PROTEIN_KINASE_DOM"/>
    <property type="match status" value="1"/>
</dbReference>
<keyword evidence="1" id="KW-0808">Transferase</keyword>
<dbReference type="OrthoDB" id="4062651at2759"/>
<dbReference type="InterPro" id="IPR050339">
    <property type="entry name" value="CC_SR_Kinase"/>
</dbReference>
<evidence type="ECO:0000256" key="6">
    <source>
        <dbReference type="SAM" id="Coils"/>
    </source>
</evidence>
<dbReference type="Gene3D" id="1.10.510.10">
    <property type="entry name" value="Transferase(Phosphotransferase) domain 1"/>
    <property type="match status" value="1"/>
</dbReference>
<reference evidence="8" key="1">
    <citation type="journal article" date="2020" name="Stud. Mycol.">
        <title>101 Dothideomycetes genomes: a test case for predicting lifestyles and emergence of pathogens.</title>
        <authorList>
            <person name="Haridas S."/>
            <person name="Albert R."/>
            <person name="Binder M."/>
            <person name="Bloem J."/>
            <person name="Labutti K."/>
            <person name="Salamov A."/>
            <person name="Andreopoulos B."/>
            <person name="Baker S."/>
            <person name="Barry K."/>
            <person name="Bills G."/>
            <person name="Bluhm B."/>
            <person name="Cannon C."/>
            <person name="Castanera R."/>
            <person name="Culley D."/>
            <person name="Daum C."/>
            <person name="Ezra D."/>
            <person name="Gonzalez J."/>
            <person name="Henrissat B."/>
            <person name="Kuo A."/>
            <person name="Liang C."/>
            <person name="Lipzen A."/>
            <person name="Lutzoni F."/>
            <person name="Magnuson J."/>
            <person name="Mondo S."/>
            <person name="Nolan M."/>
            <person name="Ohm R."/>
            <person name="Pangilinan J."/>
            <person name="Park H.-J."/>
            <person name="Ramirez L."/>
            <person name="Alfaro M."/>
            <person name="Sun H."/>
            <person name="Tritt A."/>
            <person name="Yoshinaga Y."/>
            <person name="Zwiers L.-H."/>
            <person name="Turgeon B."/>
            <person name="Goodwin S."/>
            <person name="Spatafora J."/>
            <person name="Crous P."/>
            <person name="Grigoriev I."/>
        </authorList>
    </citation>
    <scope>NUCLEOTIDE SEQUENCE</scope>
    <source>
        <strain evidence="8">CBS 113818</strain>
    </source>
</reference>
<dbReference type="InterPro" id="IPR011009">
    <property type="entry name" value="Kinase-like_dom_sf"/>
</dbReference>
<dbReference type="GO" id="GO:0005634">
    <property type="term" value="C:nucleus"/>
    <property type="evidence" value="ECO:0007669"/>
    <property type="project" value="TreeGrafter"/>
</dbReference>
<dbReference type="Pfam" id="PF00069">
    <property type="entry name" value="Pkinase"/>
    <property type="match status" value="1"/>
</dbReference>
<evidence type="ECO:0000256" key="4">
    <source>
        <dbReference type="ARBA" id="ARBA00022840"/>
    </source>
</evidence>
<dbReference type="EMBL" id="MU006230">
    <property type="protein sequence ID" value="KAF2824320.1"/>
    <property type="molecule type" value="Genomic_DNA"/>
</dbReference>
<evidence type="ECO:0000256" key="3">
    <source>
        <dbReference type="ARBA" id="ARBA00022777"/>
    </source>
</evidence>
<dbReference type="InterPro" id="IPR008271">
    <property type="entry name" value="Ser/Thr_kinase_AS"/>
</dbReference>
<dbReference type="CDD" id="cd00180">
    <property type="entry name" value="PKc"/>
    <property type="match status" value="1"/>
</dbReference>
<dbReference type="GO" id="GO:0005737">
    <property type="term" value="C:cytoplasm"/>
    <property type="evidence" value="ECO:0007669"/>
    <property type="project" value="TreeGrafter"/>
</dbReference>
<dbReference type="AlphaFoldDB" id="A0A6A6ZTD2"/>
<dbReference type="PANTHER" id="PTHR11042">
    <property type="entry name" value="EUKARYOTIC TRANSLATION INITIATION FACTOR 2-ALPHA KINASE EIF2-ALPHA KINASE -RELATED"/>
    <property type="match status" value="1"/>
</dbReference>
<dbReference type="GO" id="GO:0005524">
    <property type="term" value="F:ATP binding"/>
    <property type="evidence" value="ECO:0007669"/>
    <property type="project" value="UniProtKB-KW"/>
</dbReference>
<protein>
    <submittedName>
        <fullName evidence="8">Kinase-like protein</fullName>
    </submittedName>
</protein>
<dbReference type="GO" id="GO:0110031">
    <property type="term" value="P:negative regulation of G2/MI transition of meiotic cell cycle"/>
    <property type="evidence" value="ECO:0007669"/>
    <property type="project" value="TreeGrafter"/>
</dbReference>
<dbReference type="SUPFAM" id="SSF56112">
    <property type="entry name" value="Protein kinase-like (PK-like)"/>
    <property type="match status" value="1"/>
</dbReference>
<keyword evidence="9" id="KW-1185">Reference proteome</keyword>
<dbReference type="Proteomes" id="UP000799424">
    <property type="component" value="Unassembled WGS sequence"/>
</dbReference>
<dbReference type="PROSITE" id="PS00108">
    <property type="entry name" value="PROTEIN_KINASE_ST"/>
    <property type="match status" value="1"/>
</dbReference>
<keyword evidence="2" id="KW-0547">Nucleotide-binding</keyword>
<accession>A0A6A6ZTD2</accession>
<keyword evidence="3 8" id="KW-0418">Kinase</keyword>
<evidence type="ECO:0000256" key="5">
    <source>
        <dbReference type="ARBA" id="ARBA00037982"/>
    </source>
</evidence>
<feature type="coiled-coil region" evidence="6">
    <location>
        <begin position="307"/>
        <end position="341"/>
    </location>
</feature>
<sequence length="341" mass="39293">MNGEVVEATCKGVKVALKRIYHRRQIQIGQMKEIDVLKKARHRHIVKLVGTYTQRPYLGLLLWPVARCDLALALECMETDGLHNQSSAQDPGFLEKLSERDLNIEEFRDIVGVQDERIWSSFGCLTGAVAYLHENKIRHKDIKPSNILLSRDGIWITDFGAAKDFTADLTSTSESRERGTLRYCAPEVFTYEESGRSADIFSLGCVFLEMVVVLSHSHTLTELEALRPLKNRSYEANLDYIDQWLALPSHTRAKTQHLLYEIRQMLNRDRTMRPTAKALALRISSIDRYNNDQQTSWLHGSCCDLWLEGELKMYKEQNEELEGKEREIQSLHSKIKELLEV</sequence>
<evidence type="ECO:0000259" key="7">
    <source>
        <dbReference type="PROSITE" id="PS50011"/>
    </source>
</evidence>
<name>A0A6A6ZTD2_9PLEO</name>
<organism evidence="8 9">
    <name type="scientific">Ophiobolus disseminans</name>
    <dbReference type="NCBI Taxonomy" id="1469910"/>
    <lineage>
        <taxon>Eukaryota</taxon>
        <taxon>Fungi</taxon>
        <taxon>Dikarya</taxon>
        <taxon>Ascomycota</taxon>
        <taxon>Pezizomycotina</taxon>
        <taxon>Dothideomycetes</taxon>
        <taxon>Pleosporomycetidae</taxon>
        <taxon>Pleosporales</taxon>
        <taxon>Pleosporineae</taxon>
        <taxon>Phaeosphaeriaceae</taxon>
        <taxon>Ophiobolus</taxon>
    </lineage>
</organism>
<dbReference type="Gene3D" id="3.30.200.20">
    <property type="entry name" value="Phosphorylase Kinase, domain 1"/>
    <property type="match status" value="1"/>
</dbReference>